<gene>
    <name evidence="3" type="ORF">F2Q68_00027432</name>
    <name evidence="4" type="ORF">F2Q70_00027849</name>
</gene>
<reference evidence="3" key="1">
    <citation type="submission" date="2019-12" db="EMBL/GenBank/DDBJ databases">
        <title>Genome sequencing and annotation of Brassica cretica.</title>
        <authorList>
            <person name="Studholme D.J."/>
            <person name="Sarris P.F."/>
        </authorList>
    </citation>
    <scope>NUCLEOTIDE SEQUENCE</scope>
    <source>
        <strain evidence="3">PFS-001/15</strain>
        <strain evidence="4">PFS-102/07</strain>
        <tissue evidence="3">Leaf</tissue>
    </source>
</reference>
<dbReference type="EMBL" id="QGKW02001911">
    <property type="protein sequence ID" value="KAF2568426.1"/>
    <property type="molecule type" value="Genomic_DNA"/>
</dbReference>
<name>A0A8S9IGG5_BRACR</name>
<feature type="compositionally biased region" description="Basic and acidic residues" evidence="1">
    <location>
        <begin position="192"/>
        <end position="207"/>
    </location>
</feature>
<dbReference type="PANTHER" id="PTHR31286">
    <property type="entry name" value="GLYCINE-RICH CELL WALL STRUCTURAL PROTEIN 1.8-LIKE"/>
    <property type="match status" value="1"/>
</dbReference>
<dbReference type="AlphaFoldDB" id="A0A8S9IGG5"/>
<dbReference type="Pfam" id="PF14392">
    <property type="entry name" value="zf-CCHC_4"/>
    <property type="match status" value="1"/>
</dbReference>
<feature type="region of interest" description="Disordered" evidence="1">
    <location>
        <begin position="192"/>
        <end position="211"/>
    </location>
</feature>
<feature type="region of interest" description="Disordered" evidence="1">
    <location>
        <begin position="117"/>
        <end position="162"/>
    </location>
</feature>
<feature type="region of interest" description="Disordered" evidence="1">
    <location>
        <begin position="354"/>
        <end position="378"/>
    </location>
</feature>
<proteinExistence type="predicted"/>
<evidence type="ECO:0000259" key="2">
    <source>
        <dbReference type="Pfam" id="PF14392"/>
    </source>
</evidence>
<comment type="caution">
    <text evidence="3">The sequence shown here is derived from an EMBL/GenBank/DDBJ whole genome shotgun (WGS) entry which is preliminary data.</text>
</comment>
<feature type="compositionally biased region" description="Basic and acidic residues" evidence="1">
    <location>
        <begin position="140"/>
        <end position="153"/>
    </location>
</feature>
<evidence type="ECO:0000256" key="1">
    <source>
        <dbReference type="SAM" id="MobiDB-lite"/>
    </source>
</evidence>
<feature type="region of interest" description="Disordered" evidence="1">
    <location>
        <begin position="419"/>
        <end position="438"/>
    </location>
</feature>
<dbReference type="PANTHER" id="PTHR31286:SF163">
    <property type="entry name" value="ZINC KNUCKLE CX2CX4HX4C DOMAIN-CONTAINING PROTEIN"/>
    <property type="match status" value="1"/>
</dbReference>
<dbReference type="Proteomes" id="UP000712281">
    <property type="component" value="Unassembled WGS sequence"/>
</dbReference>
<dbReference type="InterPro" id="IPR025836">
    <property type="entry name" value="Zn_knuckle_CX2CX4HX4C"/>
</dbReference>
<dbReference type="EMBL" id="QGKY02000094">
    <property type="protein sequence ID" value="KAF2603155.1"/>
    <property type="molecule type" value="Genomic_DNA"/>
</dbReference>
<sequence length="438" mass="47936">MDLPLQFRAAETFQSVGEAIGTVQGPVDLIAGRVRVEVDGFKPLVFSVTVEFEEGVEITMGLRYEKLFGFCKECLCLTHEQARCPELIKEGEATVKEVVSGKTGSGATSFKAVVANESRQNGDRREGQYGRAQGFQRANGTDKGKGIAREKQGYQKQDGAYHPYKEKLTRGYGEVSSFNRRFNGYGTKRTDFQARDFQHQQRQETGEQRSLNPTKLMLDAFKSAPGGVQGSGIEGSGASSKARKSLLFEEAVPEVKSDETGQESGVMSTALSVQEQGEPDAEAKEVEEQSLHSEALDDANLMLDGAILSDSELLVEGEDLEDWEQGEIMDFAEEEGIDAYDIGLGEAETEQKLVEQKRSDQMQSDAVDEGNVQMQDSEKEVALYDEKVAKKKEMKQEAGMTGGAKKRVGQAFVSPRKKLLAKAGAKQGDKAKKGPLKP</sequence>
<accession>A0A8S9IGG5</accession>
<feature type="compositionally biased region" description="Polar residues" evidence="1">
    <location>
        <begin position="262"/>
        <end position="275"/>
    </location>
</feature>
<feature type="domain" description="Zinc knuckle CX2CX4HX4C" evidence="2">
    <location>
        <begin position="40"/>
        <end position="85"/>
    </location>
</feature>
<protein>
    <recommendedName>
        <fullName evidence="2">Zinc knuckle CX2CX4HX4C domain-containing protein</fullName>
    </recommendedName>
</protein>
<dbReference type="InterPro" id="IPR040256">
    <property type="entry name" value="At4g02000-like"/>
</dbReference>
<evidence type="ECO:0000313" key="3">
    <source>
        <dbReference type="EMBL" id="KAF2568426.1"/>
    </source>
</evidence>
<evidence type="ECO:0000313" key="5">
    <source>
        <dbReference type="Proteomes" id="UP000712281"/>
    </source>
</evidence>
<organism evidence="3 5">
    <name type="scientific">Brassica cretica</name>
    <name type="common">Mustard</name>
    <dbReference type="NCBI Taxonomy" id="69181"/>
    <lineage>
        <taxon>Eukaryota</taxon>
        <taxon>Viridiplantae</taxon>
        <taxon>Streptophyta</taxon>
        <taxon>Embryophyta</taxon>
        <taxon>Tracheophyta</taxon>
        <taxon>Spermatophyta</taxon>
        <taxon>Magnoliopsida</taxon>
        <taxon>eudicotyledons</taxon>
        <taxon>Gunneridae</taxon>
        <taxon>Pentapetalae</taxon>
        <taxon>rosids</taxon>
        <taxon>malvids</taxon>
        <taxon>Brassicales</taxon>
        <taxon>Brassicaceae</taxon>
        <taxon>Brassiceae</taxon>
        <taxon>Brassica</taxon>
    </lineage>
</organism>
<feature type="region of interest" description="Disordered" evidence="1">
    <location>
        <begin position="251"/>
        <end position="281"/>
    </location>
</feature>
<evidence type="ECO:0000313" key="4">
    <source>
        <dbReference type="EMBL" id="KAF2603155.1"/>
    </source>
</evidence>